<keyword evidence="2" id="KW-1185">Reference proteome</keyword>
<dbReference type="InParanoid" id="A0A162YFY8"/>
<dbReference type="GeneID" id="28995247"/>
<proteinExistence type="predicted"/>
<accession>A0A162YFY8</accession>
<dbReference type="AlphaFoldDB" id="A0A162YFY8"/>
<dbReference type="VEuPathDB" id="FungiDB:PHYBLDRAFT_161081"/>
<name>A0A162YFY8_PHYB8</name>
<reference evidence="2" key="1">
    <citation type="submission" date="2015-06" db="EMBL/GenBank/DDBJ databases">
        <title>Expansion of signal transduction pathways in fungi by whole-genome duplication.</title>
        <authorList>
            <consortium name="DOE Joint Genome Institute"/>
            <person name="Corrochano L.M."/>
            <person name="Kuo A."/>
            <person name="Marcet-Houben M."/>
            <person name="Polaino S."/>
            <person name="Salamov A."/>
            <person name="Villalobos J.M."/>
            <person name="Alvarez M.I."/>
            <person name="Avalos J."/>
            <person name="Benito E.P."/>
            <person name="Benoit I."/>
            <person name="Burger G."/>
            <person name="Camino L.P."/>
            <person name="Canovas D."/>
            <person name="Cerda-Olmedo E."/>
            <person name="Cheng J.-F."/>
            <person name="Dominguez A."/>
            <person name="Elias M."/>
            <person name="Eslava A.P."/>
            <person name="Glaser F."/>
            <person name="Grimwood J."/>
            <person name="Gutierrez G."/>
            <person name="Heitman J."/>
            <person name="Henrissat B."/>
            <person name="Iturriaga E.A."/>
            <person name="Lang B.F."/>
            <person name="Lavin J.L."/>
            <person name="Lee S."/>
            <person name="Li W."/>
            <person name="Lindquist E."/>
            <person name="Lopez-Garcia S."/>
            <person name="Luque E.M."/>
            <person name="Marcos A.T."/>
            <person name="Martin J."/>
            <person name="McCluskey K."/>
            <person name="Medina H.R."/>
            <person name="Miralles-Duran A."/>
            <person name="Miyazaki A."/>
            <person name="Munoz-Torres E."/>
            <person name="Oguiza J.A."/>
            <person name="Ohm R."/>
            <person name="Olmedo M."/>
            <person name="Orejas M."/>
            <person name="Ortiz-Castellanos L."/>
            <person name="Pisabarro A.G."/>
            <person name="Rodriguez-Romero J."/>
            <person name="Ruiz-Herrera J."/>
            <person name="Ruiz-Vazquez R."/>
            <person name="Sanz C."/>
            <person name="Schackwitz W."/>
            <person name="Schmutz J."/>
            <person name="Shahriari M."/>
            <person name="Shelest E."/>
            <person name="Silva-Franco F."/>
            <person name="Soanes D."/>
            <person name="Syed K."/>
            <person name="Tagua V.G."/>
            <person name="Talbot N.J."/>
            <person name="Thon M."/>
            <person name="De vries R.P."/>
            <person name="Wiebenga A."/>
            <person name="Yadav J.S."/>
            <person name="Braun E.L."/>
            <person name="Baker S."/>
            <person name="Garre V."/>
            <person name="Horwitz B."/>
            <person name="Torres-Martinez S."/>
            <person name="Idnurm A."/>
            <person name="Herrera-Estrella A."/>
            <person name="Gabaldon T."/>
            <person name="Grigoriev I.V."/>
        </authorList>
    </citation>
    <scope>NUCLEOTIDE SEQUENCE [LARGE SCALE GENOMIC DNA]</scope>
    <source>
        <strain evidence="2">NRRL 1555(-)</strain>
    </source>
</reference>
<sequence length="194" mass="22582">MLVAHKSKIMLIVSESFTVFQAAKFQDNTHKLKVLMKKQYLIFFISFGMVLRRSIEGHDITQTNCQLIDLTSQLKATTLFGSFGGWYCLWVSWILQLRVSLFEYWHILFRIRILWCHVKVCKMLINVGQCLFDQYQTNIHEDIDGFKNDNTDISTTSDVINCDADCGRLTAFMSVKLGLDFLRLLYQVRGLLSF</sequence>
<dbReference type="Proteomes" id="UP000077315">
    <property type="component" value="Unassembled WGS sequence"/>
</dbReference>
<organism evidence="1 2">
    <name type="scientific">Phycomyces blakesleeanus (strain ATCC 8743b / DSM 1359 / FGSC 10004 / NBRC 33097 / NRRL 1555)</name>
    <dbReference type="NCBI Taxonomy" id="763407"/>
    <lineage>
        <taxon>Eukaryota</taxon>
        <taxon>Fungi</taxon>
        <taxon>Fungi incertae sedis</taxon>
        <taxon>Mucoromycota</taxon>
        <taxon>Mucoromycotina</taxon>
        <taxon>Mucoromycetes</taxon>
        <taxon>Mucorales</taxon>
        <taxon>Phycomycetaceae</taxon>
        <taxon>Phycomyces</taxon>
    </lineage>
</organism>
<protein>
    <submittedName>
        <fullName evidence="1">Uncharacterized protein</fullName>
    </submittedName>
</protein>
<dbReference type="RefSeq" id="XP_018298475.1">
    <property type="nucleotide sequence ID" value="XM_018434341.1"/>
</dbReference>
<evidence type="ECO:0000313" key="2">
    <source>
        <dbReference type="Proteomes" id="UP000077315"/>
    </source>
</evidence>
<evidence type="ECO:0000313" key="1">
    <source>
        <dbReference type="EMBL" id="OAD80435.1"/>
    </source>
</evidence>
<gene>
    <name evidence="1" type="ORF">PHYBLDRAFT_161081</name>
</gene>
<dbReference type="EMBL" id="KV440971">
    <property type="protein sequence ID" value="OAD80435.1"/>
    <property type="molecule type" value="Genomic_DNA"/>
</dbReference>